<evidence type="ECO:0000313" key="3">
    <source>
        <dbReference type="Proteomes" id="UP000233786"/>
    </source>
</evidence>
<dbReference type="InterPro" id="IPR009288">
    <property type="entry name" value="AIG2-like_dom"/>
</dbReference>
<dbReference type="InterPro" id="IPR036568">
    <property type="entry name" value="GGCT-like_sf"/>
</dbReference>
<keyword evidence="3" id="KW-1185">Reference proteome</keyword>
<dbReference type="SUPFAM" id="SSF110857">
    <property type="entry name" value="Gamma-glutamyl cyclotransferase-like"/>
    <property type="match status" value="1"/>
</dbReference>
<dbReference type="RefSeq" id="WP_010696992.1">
    <property type="nucleotide sequence ID" value="NZ_CP171362.1"/>
</dbReference>
<sequence length="116" mass="12874">MAGVSDRIAVYGTLQHGATAWQLLAPLVVGPAVPTWLPGALYDTANGYPALKLGEDSRVPAQVFRLRDPQRAWPVLDEYEGPEYERCRIELDGEPCWVYAWRGPVTGMSPLPHGWQ</sequence>
<dbReference type="STRING" id="994479.GCA_000194155_03689"/>
<evidence type="ECO:0000313" key="2">
    <source>
        <dbReference type="EMBL" id="PKW15771.1"/>
    </source>
</evidence>
<accession>A0A2N3XYS6</accession>
<dbReference type="EMBL" id="PJNB01000001">
    <property type="protein sequence ID" value="PKW15771.1"/>
    <property type="molecule type" value="Genomic_DNA"/>
</dbReference>
<dbReference type="OrthoDB" id="5190943at2"/>
<dbReference type="AlphaFoldDB" id="A0A2N3XYS6"/>
<name>A0A2N3XYS6_SACSN</name>
<dbReference type="Proteomes" id="UP000233786">
    <property type="component" value="Unassembled WGS sequence"/>
</dbReference>
<gene>
    <name evidence="2" type="ORF">A8926_3529</name>
</gene>
<dbReference type="Pfam" id="PF06094">
    <property type="entry name" value="GGACT"/>
    <property type="match status" value="1"/>
</dbReference>
<organism evidence="2 3">
    <name type="scientific">Saccharopolyspora spinosa</name>
    <dbReference type="NCBI Taxonomy" id="60894"/>
    <lineage>
        <taxon>Bacteria</taxon>
        <taxon>Bacillati</taxon>
        <taxon>Actinomycetota</taxon>
        <taxon>Actinomycetes</taxon>
        <taxon>Pseudonocardiales</taxon>
        <taxon>Pseudonocardiaceae</taxon>
        <taxon>Saccharopolyspora</taxon>
    </lineage>
</organism>
<dbReference type="Gene3D" id="3.10.490.10">
    <property type="entry name" value="Gamma-glutamyl cyclotransferase-like"/>
    <property type="match status" value="1"/>
</dbReference>
<dbReference type="GO" id="GO:0016740">
    <property type="term" value="F:transferase activity"/>
    <property type="evidence" value="ECO:0007669"/>
    <property type="project" value="UniProtKB-KW"/>
</dbReference>
<evidence type="ECO:0000259" key="1">
    <source>
        <dbReference type="Pfam" id="PF06094"/>
    </source>
</evidence>
<comment type="caution">
    <text evidence="2">The sequence shown here is derived from an EMBL/GenBank/DDBJ whole genome shotgun (WGS) entry which is preliminary data.</text>
</comment>
<proteinExistence type="predicted"/>
<dbReference type="InterPro" id="IPR013024">
    <property type="entry name" value="GGCT-like"/>
</dbReference>
<reference evidence="2" key="1">
    <citation type="submission" date="2017-12" db="EMBL/GenBank/DDBJ databases">
        <title>Sequencing the genomes of 1000 Actinobacteria strains.</title>
        <authorList>
            <person name="Klenk H.-P."/>
        </authorList>
    </citation>
    <scope>NUCLEOTIDE SEQUENCE [LARGE SCALE GENOMIC DNA]</scope>
    <source>
        <strain evidence="2">DSM 44228</strain>
    </source>
</reference>
<protein>
    <submittedName>
        <fullName evidence="2">Gamma-glutamylcyclotransferase (GGCT)/AIG2-like uncharacterized protein YtfP</fullName>
    </submittedName>
</protein>
<dbReference type="CDD" id="cd06661">
    <property type="entry name" value="GGCT_like"/>
    <property type="match status" value="1"/>
</dbReference>
<feature type="domain" description="Gamma-glutamylcyclotransferase AIG2-like" evidence="1">
    <location>
        <begin position="9"/>
        <end position="113"/>
    </location>
</feature>